<feature type="compositionally biased region" description="Basic and acidic residues" evidence="1">
    <location>
        <begin position="47"/>
        <end position="63"/>
    </location>
</feature>
<accession>A0AAN7B526</accession>
<evidence type="ECO:0000256" key="1">
    <source>
        <dbReference type="SAM" id="MobiDB-lite"/>
    </source>
</evidence>
<feature type="compositionally biased region" description="Polar residues" evidence="1">
    <location>
        <begin position="75"/>
        <end position="86"/>
    </location>
</feature>
<dbReference type="AlphaFoldDB" id="A0AAN7B526"/>
<organism evidence="3 4">
    <name type="scientific">Rhypophila decipiens</name>
    <dbReference type="NCBI Taxonomy" id="261697"/>
    <lineage>
        <taxon>Eukaryota</taxon>
        <taxon>Fungi</taxon>
        <taxon>Dikarya</taxon>
        <taxon>Ascomycota</taxon>
        <taxon>Pezizomycotina</taxon>
        <taxon>Sordariomycetes</taxon>
        <taxon>Sordariomycetidae</taxon>
        <taxon>Sordariales</taxon>
        <taxon>Naviculisporaceae</taxon>
        <taxon>Rhypophila</taxon>
    </lineage>
</organism>
<sequence>MAWDWHGNVTTIVVVIAVVGCFSWIPVVLVVSLVQKGKRKLQTTSGDEEKKNGQHPKQPEIEKPPPVVPKGLERSASTWSHGTASTGDPLRRWDTGSSWDPVKPPLKRWDSASTISPTAKQSSVRSNSNFSRPPLPQMQPSSRPSSVRSVASLKKGPGAIPAGSRRGSINSIVGVSPRGGLQVEKAYYDTTPLPETPAVVARPLPETPTVVPRAANFARPIPPRTQSRASSVTPGPASFEIPRSPPGRKSEDFSRPRPSIDARPRPSMDEQLRAPQPRRVSVNSQMVQTMQQVQEEQAWWESQAAADRQSDSPPPLGQAM</sequence>
<feature type="region of interest" description="Disordered" evidence="1">
    <location>
        <begin position="40"/>
        <end position="175"/>
    </location>
</feature>
<comment type="caution">
    <text evidence="3">The sequence shown here is derived from an EMBL/GenBank/DDBJ whole genome shotgun (WGS) entry which is preliminary data.</text>
</comment>
<feature type="compositionally biased region" description="Polar residues" evidence="1">
    <location>
        <begin position="111"/>
        <end position="130"/>
    </location>
</feature>
<feature type="compositionally biased region" description="Low complexity" evidence="1">
    <location>
        <begin position="285"/>
        <end position="306"/>
    </location>
</feature>
<gene>
    <name evidence="3" type="ORF">QBC37DRAFT_181132</name>
</gene>
<dbReference type="EMBL" id="MU858115">
    <property type="protein sequence ID" value="KAK4213066.1"/>
    <property type="molecule type" value="Genomic_DNA"/>
</dbReference>
<name>A0AAN7B526_9PEZI</name>
<protein>
    <submittedName>
        <fullName evidence="3">Uncharacterized protein</fullName>
    </submittedName>
</protein>
<feature type="transmembrane region" description="Helical" evidence="2">
    <location>
        <begin position="12"/>
        <end position="34"/>
    </location>
</feature>
<feature type="compositionally biased region" description="Basic and acidic residues" evidence="1">
    <location>
        <begin position="248"/>
        <end position="272"/>
    </location>
</feature>
<feature type="compositionally biased region" description="Polar residues" evidence="1">
    <location>
        <begin position="224"/>
        <end position="233"/>
    </location>
</feature>
<evidence type="ECO:0000313" key="3">
    <source>
        <dbReference type="EMBL" id="KAK4213066.1"/>
    </source>
</evidence>
<feature type="region of interest" description="Disordered" evidence="1">
    <location>
        <begin position="215"/>
        <end position="320"/>
    </location>
</feature>
<keyword evidence="2" id="KW-1133">Transmembrane helix</keyword>
<keyword evidence="2" id="KW-0812">Transmembrane</keyword>
<feature type="compositionally biased region" description="Low complexity" evidence="1">
    <location>
        <begin position="138"/>
        <end position="153"/>
    </location>
</feature>
<dbReference type="Proteomes" id="UP001301769">
    <property type="component" value="Unassembled WGS sequence"/>
</dbReference>
<proteinExistence type="predicted"/>
<evidence type="ECO:0000256" key="2">
    <source>
        <dbReference type="SAM" id="Phobius"/>
    </source>
</evidence>
<keyword evidence="4" id="KW-1185">Reference proteome</keyword>
<reference evidence="3" key="1">
    <citation type="journal article" date="2023" name="Mol. Phylogenet. Evol.">
        <title>Genome-scale phylogeny and comparative genomics of the fungal order Sordariales.</title>
        <authorList>
            <person name="Hensen N."/>
            <person name="Bonometti L."/>
            <person name="Westerberg I."/>
            <person name="Brannstrom I.O."/>
            <person name="Guillou S."/>
            <person name="Cros-Aarteil S."/>
            <person name="Calhoun S."/>
            <person name="Haridas S."/>
            <person name="Kuo A."/>
            <person name="Mondo S."/>
            <person name="Pangilinan J."/>
            <person name="Riley R."/>
            <person name="LaButti K."/>
            <person name="Andreopoulos B."/>
            <person name="Lipzen A."/>
            <person name="Chen C."/>
            <person name="Yan M."/>
            <person name="Daum C."/>
            <person name="Ng V."/>
            <person name="Clum A."/>
            <person name="Steindorff A."/>
            <person name="Ohm R.A."/>
            <person name="Martin F."/>
            <person name="Silar P."/>
            <person name="Natvig D.O."/>
            <person name="Lalanne C."/>
            <person name="Gautier V."/>
            <person name="Ament-Velasquez S.L."/>
            <person name="Kruys A."/>
            <person name="Hutchinson M.I."/>
            <person name="Powell A.J."/>
            <person name="Barry K."/>
            <person name="Miller A.N."/>
            <person name="Grigoriev I.V."/>
            <person name="Debuchy R."/>
            <person name="Gladieux P."/>
            <person name="Hiltunen Thoren M."/>
            <person name="Johannesson H."/>
        </authorList>
    </citation>
    <scope>NUCLEOTIDE SEQUENCE</scope>
    <source>
        <strain evidence="3">PSN293</strain>
    </source>
</reference>
<keyword evidence="2" id="KW-0472">Membrane</keyword>
<evidence type="ECO:0000313" key="4">
    <source>
        <dbReference type="Proteomes" id="UP001301769"/>
    </source>
</evidence>
<reference evidence="3" key="2">
    <citation type="submission" date="2023-05" db="EMBL/GenBank/DDBJ databases">
        <authorList>
            <consortium name="Lawrence Berkeley National Laboratory"/>
            <person name="Steindorff A."/>
            <person name="Hensen N."/>
            <person name="Bonometti L."/>
            <person name="Westerberg I."/>
            <person name="Brannstrom I.O."/>
            <person name="Guillou S."/>
            <person name="Cros-Aarteil S."/>
            <person name="Calhoun S."/>
            <person name="Haridas S."/>
            <person name="Kuo A."/>
            <person name="Mondo S."/>
            <person name="Pangilinan J."/>
            <person name="Riley R."/>
            <person name="Labutti K."/>
            <person name="Andreopoulos B."/>
            <person name="Lipzen A."/>
            <person name="Chen C."/>
            <person name="Yanf M."/>
            <person name="Daum C."/>
            <person name="Ng V."/>
            <person name="Clum A."/>
            <person name="Ohm R."/>
            <person name="Martin F."/>
            <person name="Silar P."/>
            <person name="Natvig D."/>
            <person name="Lalanne C."/>
            <person name="Gautier V."/>
            <person name="Ament-Velasquez S.L."/>
            <person name="Kruys A."/>
            <person name="Hutchinson M.I."/>
            <person name="Powell A.J."/>
            <person name="Barry K."/>
            <person name="Miller A.N."/>
            <person name="Grigoriev I.V."/>
            <person name="Debuchy R."/>
            <person name="Gladieux P."/>
            <person name="Thoren M.H."/>
            <person name="Johannesson H."/>
        </authorList>
    </citation>
    <scope>NUCLEOTIDE SEQUENCE</scope>
    <source>
        <strain evidence="3">PSN293</strain>
    </source>
</reference>